<evidence type="ECO:0000256" key="8">
    <source>
        <dbReference type="ARBA" id="ARBA00023136"/>
    </source>
</evidence>
<dbReference type="STRING" id="36847.CLNEO_22710"/>
<dbReference type="InterPro" id="IPR003339">
    <property type="entry name" value="ABC/ECF_trnsptr_transmembrane"/>
</dbReference>
<dbReference type="InterPro" id="IPR024919">
    <property type="entry name" value="EcfT"/>
</dbReference>
<dbReference type="GO" id="GO:0022857">
    <property type="term" value="F:transmembrane transporter activity"/>
    <property type="evidence" value="ECO:0007669"/>
    <property type="project" value="UniProtKB-UniRule"/>
</dbReference>
<reference evidence="10 11" key="1">
    <citation type="submission" date="2016-01" db="EMBL/GenBank/DDBJ databases">
        <title>Genome sequence of Clostridium neopropionicum X4, DSM-3847.</title>
        <authorList>
            <person name="Poehlein A."/>
            <person name="Beck M.H."/>
            <person name="Bengelsdorf F.R."/>
            <person name="Daniel R."/>
            <person name="Duerre P."/>
        </authorList>
    </citation>
    <scope>NUCLEOTIDE SEQUENCE [LARGE SCALE GENOMIC DNA]</scope>
    <source>
        <strain evidence="10 11">DSM-3847</strain>
    </source>
</reference>
<keyword evidence="6 9" id="KW-0812">Transmembrane</keyword>
<evidence type="ECO:0000256" key="5">
    <source>
        <dbReference type="ARBA" id="ARBA00022475"/>
    </source>
</evidence>
<feature type="transmembrane region" description="Helical" evidence="9">
    <location>
        <begin position="93"/>
        <end position="110"/>
    </location>
</feature>
<feature type="transmembrane region" description="Helical" evidence="9">
    <location>
        <begin position="154"/>
        <end position="172"/>
    </location>
</feature>
<evidence type="ECO:0000256" key="4">
    <source>
        <dbReference type="ARBA" id="ARBA00022448"/>
    </source>
</evidence>
<keyword evidence="4 9" id="KW-0813">Transport</keyword>
<comment type="caution">
    <text evidence="10">The sequence shown here is derived from an EMBL/GenBank/DDBJ whole genome shotgun (WGS) entry which is preliminary data.</text>
</comment>
<dbReference type="CDD" id="cd16914">
    <property type="entry name" value="EcfT"/>
    <property type="match status" value="1"/>
</dbReference>
<feature type="transmembrane region" description="Helical" evidence="9">
    <location>
        <begin position="68"/>
        <end position="87"/>
    </location>
</feature>
<feature type="transmembrane region" description="Helical" evidence="9">
    <location>
        <begin position="117"/>
        <end position="134"/>
    </location>
</feature>
<name>A0A136WCV9_9FIRM</name>
<evidence type="ECO:0000313" key="11">
    <source>
        <dbReference type="Proteomes" id="UP000070539"/>
    </source>
</evidence>
<dbReference type="PANTHER" id="PTHR34857:SF2">
    <property type="entry name" value="SLL0384 PROTEIN"/>
    <property type="match status" value="1"/>
</dbReference>
<protein>
    <recommendedName>
        <fullName evidence="3 9">Energy-coupling factor transporter transmembrane protein EcfT</fullName>
        <shortName evidence="9">ECF transporter T component EcfT</shortName>
    </recommendedName>
</protein>
<sequence>MIRDITIGQFYPVDSPIHRLDARVKLTMTFIYIITLFMINSFIGYFFVIGTLLAVIKVSKVPIKFMLKGIKSIMLIIIFTAFINLFMTRGEQILWQWGFLSLTLEGIFLALKMCIRLVLLIIGSSVLTLTTTPIQLTDAIEYMLRPFKKIGVPAHEIAMMMTIALRFIPTLLDETDKIMKAQQARGADFDTGNLMQKAKSLIPILVPLFISAFRRAEELAMAMEARCYHGDENRTRMNRMTMQRRDYHALVMGLVYIVAIFGLRYVSYLLPFII</sequence>
<dbReference type="PANTHER" id="PTHR34857">
    <property type="entry name" value="SLL0384 PROTEIN"/>
    <property type="match status" value="1"/>
</dbReference>
<dbReference type="OrthoDB" id="8075495at2"/>
<proteinExistence type="inferred from homology"/>
<dbReference type="HAMAP" id="MF_01461">
    <property type="entry name" value="EcfT"/>
    <property type="match status" value="1"/>
</dbReference>
<dbReference type="AlphaFoldDB" id="A0A136WCV9"/>
<evidence type="ECO:0000256" key="9">
    <source>
        <dbReference type="HAMAP-Rule" id="MF_01461"/>
    </source>
</evidence>
<evidence type="ECO:0000256" key="2">
    <source>
        <dbReference type="ARBA" id="ARBA00005660"/>
    </source>
</evidence>
<feature type="transmembrane region" description="Helical" evidence="9">
    <location>
        <begin position="247"/>
        <end position="266"/>
    </location>
</feature>
<evidence type="ECO:0000256" key="7">
    <source>
        <dbReference type="ARBA" id="ARBA00022989"/>
    </source>
</evidence>
<dbReference type="RefSeq" id="WP_066089053.1">
    <property type="nucleotide sequence ID" value="NZ_LRVM01000008.1"/>
</dbReference>
<evidence type="ECO:0000256" key="6">
    <source>
        <dbReference type="ARBA" id="ARBA00022692"/>
    </source>
</evidence>
<feature type="transmembrane region" description="Helical" evidence="9">
    <location>
        <begin position="30"/>
        <end position="56"/>
    </location>
</feature>
<comment type="subunit">
    <text evidence="9">Forms a stable energy-coupling factor (ECF) transporter complex composed of 2 membrane-embedded substrate-binding proteins (S component), 2 ATP-binding proteins (A component) and 2 transmembrane proteins (T component).</text>
</comment>
<evidence type="ECO:0000256" key="1">
    <source>
        <dbReference type="ARBA" id="ARBA00004651"/>
    </source>
</evidence>
<keyword evidence="11" id="KW-1185">Reference proteome</keyword>
<accession>A0A136WCV9</accession>
<comment type="subcellular location">
    <subcellularLocation>
        <location evidence="1 9">Cell membrane</location>
        <topology evidence="1 9">Multi-pass membrane protein</topology>
    </subcellularLocation>
</comment>
<comment type="similarity">
    <text evidence="2 9">Belongs to the energy-coupling factor EcfT family.</text>
</comment>
<gene>
    <name evidence="9 10" type="primary">ecfT</name>
    <name evidence="10" type="ORF">CLNEO_22710</name>
</gene>
<comment type="function">
    <text evidence="9">Transmembrane (T) component of an energy-coupling factor (ECF) ABC-transporter complex. Unlike classic ABC transporters this ECF transporter provides the energy necessary to transport a number of different substrates.</text>
</comment>
<dbReference type="InterPro" id="IPR051611">
    <property type="entry name" value="ECF_transporter_component"/>
</dbReference>
<keyword evidence="7 9" id="KW-1133">Transmembrane helix</keyword>
<dbReference type="PATRIC" id="fig|36847.3.peg.2646"/>
<keyword evidence="8 9" id="KW-0472">Membrane</keyword>
<organism evidence="10 11">
    <name type="scientific">Anaerotignum neopropionicum</name>
    <dbReference type="NCBI Taxonomy" id="36847"/>
    <lineage>
        <taxon>Bacteria</taxon>
        <taxon>Bacillati</taxon>
        <taxon>Bacillota</taxon>
        <taxon>Clostridia</taxon>
        <taxon>Lachnospirales</taxon>
        <taxon>Anaerotignaceae</taxon>
        <taxon>Anaerotignum</taxon>
    </lineage>
</organism>
<evidence type="ECO:0000313" key="10">
    <source>
        <dbReference type="EMBL" id="KXL52337.1"/>
    </source>
</evidence>
<dbReference type="GO" id="GO:0005886">
    <property type="term" value="C:plasma membrane"/>
    <property type="evidence" value="ECO:0007669"/>
    <property type="project" value="UniProtKB-SubCell"/>
</dbReference>
<dbReference type="Proteomes" id="UP000070539">
    <property type="component" value="Unassembled WGS sequence"/>
</dbReference>
<evidence type="ECO:0000256" key="3">
    <source>
        <dbReference type="ARBA" id="ARBA00014042"/>
    </source>
</evidence>
<dbReference type="EMBL" id="LRVM01000008">
    <property type="protein sequence ID" value="KXL52337.1"/>
    <property type="molecule type" value="Genomic_DNA"/>
</dbReference>
<dbReference type="Pfam" id="PF02361">
    <property type="entry name" value="CbiQ"/>
    <property type="match status" value="1"/>
</dbReference>
<keyword evidence="5 9" id="KW-1003">Cell membrane</keyword>